<name>A0A0M0LPC6_9EUKA</name>
<proteinExistence type="predicted"/>
<reference evidence="3" key="1">
    <citation type="journal article" date="2015" name="PLoS Genet.">
        <title>Genome Sequence and Transcriptome Analyses of Chrysochromulina tobin: Metabolic Tools for Enhanced Algal Fitness in the Prominent Order Prymnesiales (Haptophyceae).</title>
        <authorList>
            <person name="Hovde B.T."/>
            <person name="Deodato C.R."/>
            <person name="Hunsperger H.M."/>
            <person name="Ryken S.A."/>
            <person name="Yost W."/>
            <person name="Jha R.K."/>
            <person name="Patterson J."/>
            <person name="Monnat R.J. Jr."/>
            <person name="Barlow S.B."/>
            <person name="Starkenburg S.R."/>
            <person name="Cattolico R.A."/>
        </authorList>
    </citation>
    <scope>NUCLEOTIDE SEQUENCE</scope>
    <source>
        <strain evidence="3">CCMP291</strain>
    </source>
</reference>
<feature type="coiled-coil region" evidence="1">
    <location>
        <begin position="137"/>
        <end position="164"/>
    </location>
</feature>
<accession>A0A0M0LPC6</accession>
<feature type="coiled-coil region" evidence="1">
    <location>
        <begin position="321"/>
        <end position="348"/>
    </location>
</feature>
<keyword evidence="3" id="KW-1185">Reference proteome</keyword>
<protein>
    <submittedName>
        <fullName evidence="2">Uncharacterized protein</fullName>
    </submittedName>
</protein>
<comment type="caution">
    <text evidence="2">The sequence shown here is derived from an EMBL/GenBank/DDBJ whole genome shotgun (WGS) entry which is preliminary data.</text>
</comment>
<sequence length="805" mass="86884">MRFEKERSDAVKQAIEDTTVSLTRKYAIEVADLKAGYEKRIQRAVDQANKHAAGPHLSALAAEMAKREMLEADLAALQTAAEEAAVAREAETRAREEMAEAKGMRAFMETYVTQQIMRAKEFVSSNEERVALVRKYAEALESALAKVDEEKHALQKRARLLAQQEVAVFKLDCAVDAAIKSRDTIVEVENAMAAKRVIELEVLTAKAELKLDISAALAKAAAAERAQNETLAMMGPSKNDAEMKRVAEMRLKAVTLDLEATIHEFAQTREADCAEKAASLAEANGRASSAESVVAKLNPEVHAFELLAQASSVRTHATSVANEYDSRVQEAEAKAAKMEVEANAEATMASALARMEYIKEEAAVTMEANEAELAARATASKVIADTTLEAEKSIRSIKEEQVAFEADAVKEAEKVNRVDTEVSANAQSVARIEQANRCLEAYKEWSQAIMKATDNELKAQTDETDALNAVLEASKGWQKVEAEKKAATAKETNKEIKRAAHESRAVAQAVYDKEVLNINKDAERKVITAQTTLGKAAAGTQSRLKKVLEELGAKYQALLTENTRKSHLTILEASTNRETELAKVRSEKKRALDAAHSKRDATLAMIEETRMTTIADARAQHDTALAGAARAALAAGGKGSSTDALRAFEAEAFQEVKACEARVAAAKAAQEAAVAAAAEANADALVELAAAKEAFAFSVKEVEHTREQSRRTAEDIRSKASAMVSELKLGAEGTLDKARKQAVAVMDAEAKRAKDEAEAARNALTKAESAHVAARVKAANVLESQLKAIDEARAEAAAQLEKDGE</sequence>
<feature type="coiled-coil region" evidence="1">
    <location>
        <begin position="60"/>
        <end position="97"/>
    </location>
</feature>
<evidence type="ECO:0000313" key="3">
    <source>
        <dbReference type="Proteomes" id="UP000037460"/>
    </source>
</evidence>
<dbReference type="AlphaFoldDB" id="A0A0M0LPC6"/>
<dbReference type="Proteomes" id="UP000037460">
    <property type="component" value="Unassembled WGS sequence"/>
</dbReference>
<evidence type="ECO:0000256" key="1">
    <source>
        <dbReference type="SAM" id="Coils"/>
    </source>
</evidence>
<gene>
    <name evidence="2" type="ORF">Ctob_013339</name>
</gene>
<keyword evidence="1" id="KW-0175">Coiled coil</keyword>
<dbReference type="EMBL" id="JWZX01000478">
    <property type="protein sequence ID" value="KOO52861.1"/>
    <property type="molecule type" value="Genomic_DNA"/>
</dbReference>
<feature type="coiled-coil region" evidence="1">
    <location>
        <begin position="743"/>
        <end position="802"/>
    </location>
</feature>
<evidence type="ECO:0000313" key="2">
    <source>
        <dbReference type="EMBL" id="KOO52861.1"/>
    </source>
</evidence>
<organism evidence="2 3">
    <name type="scientific">Chrysochromulina tobinii</name>
    <dbReference type="NCBI Taxonomy" id="1460289"/>
    <lineage>
        <taxon>Eukaryota</taxon>
        <taxon>Haptista</taxon>
        <taxon>Haptophyta</taxon>
        <taxon>Prymnesiophyceae</taxon>
        <taxon>Prymnesiales</taxon>
        <taxon>Chrysochromulinaceae</taxon>
        <taxon>Chrysochromulina</taxon>
    </lineage>
</organism>